<comment type="caution">
    <text evidence="1">The sequence shown here is derived from an EMBL/GenBank/DDBJ whole genome shotgun (WGS) entry which is preliminary data.</text>
</comment>
<accession>A0A811T6S2</accession>
<evidence type="ECO:0000313" key="1">
    <source>
        <dbReference type="EMBL" id="CAD6492944.1"/>
    </source>
</evidence>
<sequence length="82" mass="9373">MEEFAVFKSMEKDLDLEEKHPHKVVAIHKGKVISKKLEIVSVDLHPKLDIDCLVGRNLFGEIDVHLLRKSGRVVMDLEVVEV</sequence>
<reference evidence="1" key="1">
    <citation type="submission" date="2020-10" db="EMBL/GenBank/DDBJ databases">
        <authorList>
            <person name="Hahn C.J."/>
            <person name="Laso-Perez R."/>
            <person name="Vulcano F."/>
            <person name="Vaziourakis K.-M."/>
            <person name="Stokke R."/>
            <person name="Steen I.H."/>
            <person name="Teske A."/>
            <person name="Boetius A."/>
            <person name="Liebeke M."/>
            <person name="Amann R."/>
            <person name="Knittel K."/>
        </authorList>
    </citation>
    <scope>NUCLEOTIDE SEQUENCE</scope>
    <source>
        <strain evidence="1">Gfbio:e3339647-f889-4370-9287-4fb5cb688e4c:AG392O15_GoMArc1</strain>
    </source>
</reference>
<gene>
    <name evidence="1" type="ORF">CHKLHMKO_00379</name>
</gene>
<dbReference type="AlphaFoldDB" id="A0A811T6S2"/>
<evidence type="ECO:0000313" key="2">
    <source>
        <dbReference type="Proteomes" id="UP000610373"/>
    </source>
</evidence>
<proteinExistence type="predicted"/>
<name>A0A811T6S2_9EURY</name>
<dbReference type="Proteomes" id="UP000610373">
    <property type="component" value="Unassembled WGS sequence"/>
</dbReference>
<protein>
    <submittedName>
        <fullName evidence="1">Uncharacterized protein</fullName>
    </submittedName>
</protein>
<dbReference type="EMBL" id="CAJHIO010000022">
    <property type="protein sequence ID" value="CAD6492944.1"/>
    <property type="molecule type" value="Genomic_DNA"/>
</dbReference>
<organism evidence="1 2">
    <name type="scientific">Candidatus Argoarchaeum ethanivorans</name>
    <dbReference type="NCBI Taxonomy" id="2608793"/>
    <lineage>
        <taxon>Archaea</taxon>
        <taxon>Methanobacteriati</taxon>
        <taxon>Methanobacteriota</taxon>
        <taxon>Stenosarchaea group</taxon>
        <taxon>Methanomicrobia</taxon>
        <taxon>Methanosarcinales</taxon>
        <taxon>Methanosarcinales incertae sedis</taxon>
        <taxon>GOM Arc I cluster</taxon>
        <taxon>Candidatus Argoarchaeum</taxon>
    </lineage>
</organism>